<sequence length="818" mass="97246">MWLENNKRSIEASDNSNNNNKKNKTNHTNDENKLNQIISYFNSDFDKEYNEFIKKDYNKLKEEDIKELAKKFGINTIGRKSVIYNRVVAFVELQQRFAIEKQKKESINAFNKDRVQLTIMDISPQENLFWAIFRNKIIFKNIFSNFTFGRSLNYDRLFSVDLILRRYTNGEEILRDKVKNAQDLVFGHETICERIFKDTPSNRSFYKQLFSNYSDTRNIFFKDAIATANIAVLKELNNYAQFQENFSGTGISVKTYKSIKMIKYLNSIGFKSRNKTNDHDKKCFIFSFSNFDLSNLKNLNQLIKTVEYLPLLYEQIEHNQIEKIKILRLKSSTVFTQKLLKSTLSHLILENLCLNNNNNNNNNYNQWILKYIKLLFQIIQQPFPPHYYILLNGKQLFLEQMKKETIFLNILFEYKITDYQLYLDASELLVQKKCYVGSDLFIFLKKTLLSNNLELIRVIFNQHIGIFNSLFPKDAITLINSIQSTEVLDYFFNNHKRCPLFKKDNSFCFYVSSLAILKHYEELMTNLGRRFFIEERDSLFRTNTILSNFEVYSSANQNPIAYNTQHSIIYPFCQSLKSEDDVHTAINYFKSKRLIDNIMFQNINNFYNLKFFQWIFQHTQIPNEIIKNQDIQLHIKFNNNNNNNQKMQTHQQRNTKFNEEIITIELIPRKYFNLLYLFGKYENIIQTKNVSLNNIDFSDMSTEFMDQLLNNILINKTIIAGEFSLSLLIETLIKDDNLTAIKTISLKYPQIFTKRSESNPNGIFVNTKDFLRQSLEQDNVEISEILFYYISITNNEFKRYTKNSYKVKELKYKIKNIN</sequence>
<dbReference type="RefSeq" id="XP_003292900.1">
    <property type="nucleotide sequence ID" value="XM_003292852.1"/>
</dbReference>
<keyword evidence="4" id="KW-1185">Reference proteome</keyword>
<dbReference type="GeneID" id="10509080"/>
<evidence type="ECO:0000259" key="2">
    <source>
        <dbReference type="PROSITE" id="PS50800"/>
    </source>
</evidence>
<feature type="domain" description="SAP" evidence="2">
    <location>
        <begin position="57"/>
        <end position="91"/>
    </location>
</feature>
<evidence type="ECO:0000313" key="3">
    <source>
        <dbReference type="EMBL" id="EGC30578.1"/>
    </source>
</evidence>
<evidence type="ECO:0000313" key="4">
    <source>
        <dbReference type="Proteomes" id="UP000001064"/>
    </source>
</evidence>
<reference evidence="4" key="1">
    <citation type="journal article" date="2011" name="Genome Biol.">
        <title>Comparative genomics of the social amoebae Dictyostelium discoideum and Dictyostelium purpureum.</title>
        <authorList>
            <consortium name="US DOE Joint Genome Institute (JGI-PGF)"/>
            <person name="Sucgang R."/>
            <person name="Kuo A."/>
            <person name="Tian X."/>
            <person name="Salerno W."/>
            <person name="Parikh A."/>
            <person name="Feasley C.L."/>
            <person name="Dalin E."/>
            <person name="Tu H."/>
            <person name="Huang E."/>
            <person name="Barry K."/>
            <person name="Lindquist E."/>
            <person name="Shapiro H."/>
            <person name="Bruce D."/>
            <person name="Schmutz J."/>
            <person name="Salamov A."/>
            <person name="Fey P."/>
            <person name="Gaudet P."/>
            <person name="Anjard C."/>
            <person name="Babu M.M."/>
            <person name="Basu S."/>
            <person name="Bushmanova Y."/>
            <person name="van der Wel H."/>
            <person name="Katoh-Kurasawa M."/>
            <person name="Dinh C."/>
            <person name="Coutinho P.M."/>
            <person name="Saito T."/>
            <person name="Elias M."/>
            <person name="Schaap P."/>
            <person name="Kay R.R."/>
            <person name="Henrissat B."/>
            <person name="Eichinger L."/>
            <person name="Rivero F."/>
            <person name="Putnam N.H."/>
            <person name="West C.M."/>
            <person name="Loomis W.F."/>
            <person name="Chisholm R.L."/>
            <person name="Shaulsky G."/>
            <person name="Strassmann J.E."/>
            <person name="Queller D.C."/>
            <person name="Kuspa A."/>
            <person name="Grigoriev I.V."/>
        </authorList>
    </citation>
    <scope>NUCLEOTIDE SEQUENCE [LARGE SCALE GENOMIC DNA]</scope>
    <source>
        <strain evidence="4">QSDP1</strain>
    </source>
</reference>
<feature type="compositionally biased region" description="Basic and acidic residues" evidence="1">
    <location>
        <begin position="1"/>
        <end position="11"/>
    </location>
</feature>
<dbReference type="PROSITE" id="PS50800">
    <property type="entry name" value="SAP"/>
    <property type="match status" value="1"/>
</dbReference>
<dbReference type="KEGG" id="dpp:DICPUDRAFT_83501"/>
<dbReference type="OMA" id="HETICER"/>
<dbReference type="VEuPathDB" id="AmoebaDB:DICPUDRAFT_83501"/>
<dbReference type="PANTHER" id="PTHR32488">
    <property type="entry name" value="UPF0746 PROTEIN DDB_G0280785-RELATED"/>
    <property type="match status" value="1"/>
</dbReference>
<dbReference type="InterPro" id="IPR003034">
    <property type="entry name" value="SAP_dom"/>
</dbReference>
<dbReference type="PANTHER" id="PTHR32488:SF76">
    <property type="entry name" value="ANKYRIN REPEAT-CONTAINING PROTEIN-RELATED"/>
    <property type="match status" value="1"/>
</dbReference>
<dbReference type="eggNOG" id="ENOG502S90T">
    <property type="taxonomic scope" value="Eukaryota"/>
</dbReference>
<dbReference type="InParanoid" id="F0ZZQ1"/>
<dbReference type="InterPro" id="IPR051904">
    <property type="entry name" value="UPF0746_actin_org"/>
</dbReference>
<dbReference type="Proteomes" id="UP000001064">
    <property type="component" value="Unassembled WGS sequence"/>
</dbReference>
<protein>
    <recommendedName>
        <fullName evidence="2">SAP domain-containing protein</fullName>
    </recommendedName>
</protein>
<gene>
    <name evidence="3" type="ORF">DICPUDRAFT_83501</name>
</gene>
<dbReference type="EMBL" id="GL871318">
    <property type="protein sequence ID" value="EGC30578.1"/>
    <property type="molecule type" value="Genomic_DNA"/>
</dbReference>
<name>F0ZZQ1_DICPU</name>
<feature type="region of interest" description="Disordered" evidence="1">
    <location>
        <begin position="1"/>
        <end position="29"/>
    </location>
</feature>
<evidence type="ECO:0000256" key="1">
    <source>
        <dbReference type="SAM" id="MobiDB-lite"/>
    </source>
</evidence>
<dbReference type="AlphaFoldDB" id="F0ZZQ1"/>
<organism evidence="3 4">
    <name type="scientific">Dictyostelium purpureum</name>
    <name type="common">Slime mold</name>
    <dbReference type="NCBI Taxonomy" id="5786"/>
    <lineage>
        <taxon>Eukaryota</taxon>
        <taxon>Amoebozoa</taxon>
        <taxon>Evosea</taxon>
        <taxon>Eumycetozoa</taxon>
        <taxon>Dictyostelia</taxon>
        <taxon>Dictyosteliales</taxon>
        <taxon>Dictyosteliaceae</taxon>
        <taxon>Dictyostelium</taxon>
    </lineage>
</organism>
<proteinExistence type="predicted"/>
<accession>F0ZZQ1</accession>